<dbReference type="PANTHER" id="PTHR22778">
    <property type="entry name" value="OVARIAN CANCER GENE-2 PROTEIN-RELATED"/>
    <property type="match status" value="1"/>
</dbReference>
<organism evidence="2 3">
    <name type="scientific">Solanum bulbocastanum</name>
    <name type="common">Wild potato</name>
    <dbReference type="NCBI Taxonomy" id="147425"/>
    <lineage>
        <taxon>Eukaryota</taxon>
        <taxon>Viridiplantae</taxon>
        <taxon>Streptophyta</taxon>
        <taxon>Embryophyta</taxon>
        <taxon>Tracheophyta</taxon>
        <taxon>Spermatophyta</taxon>
        <taxon>Magnoliopsida</taxon>
        <taxon>eudicotyledons</taxon>
        <taxon>Gunneridae</taxon>
        <taxon>Pentapetalae</taxon>
        <taxon>asterids</taxon>
        <taxon>lamiids</taxon>
        <taxon>Solanales</taxon>
        <taxon>Solanaceae</taxon>
        <taxon>Solanoideae</taxon>
        <taxon>Solaneae</taxon>
        <taxon>Solanum</taxon>
    </lineage>
</organism>
<reference evidence="2 3" key="1">
    <citation type="submission" date="2024-02" db="EMBL/GenBank/DDBJ databases">
        <title>de novo genome assembly of Solanum bulbocastanum strain 11H21.</title>
        <authorList>
            <person name="Hosaka A.J."/>
        </authorList>
    </citation>
    <scope>NUCLEOTIDE SEQUENCE [LARGE SCALE GENOMIC DNA]</scope>
    <source>
        <tissue evidence="2">Young leaves</tissue>
    </source>
</reference>
<proteinExistence type="predicted"/>
<sequence>MEKESKKKPRILCLHGFRESAKILKKFILRWPESVTGKLDLIFLDAPFPAKGKSRLEGFFDPPYFEWFRFNKDFTEFYNFEECLEYIEDFMSKHGPFDGILGFSMAAILCAAIPSMQREGVALKKVPKIKFVILISGAKFGGPSFGVPKLAVNAFSSPINCPSLHFLGEKDYQKKDGEVLLECFVDSQVIHHPKGHVIPEVAQGKSPLEGFFDPPYFEWFQSNKDFTEFYNFDECLEYIEDFMLKNGPFVGVLGFSQGRQISRKKMVKFF</sequence>
<dbReference type="Proteomes" id="UP001371456">
    <property type="component" value="Unassembled WGS sequence"/>
</dbReference>
<dbReference type="Gene3D" id="3.40.50.1820">
    <property type="entry name" value="alpha/beta hydrolase"/>
    <property type="match status" value="1"/>
</dbReference>
<evidence type="ECO:0000313" key="2">
    <source>
        <dbReference type="EMBL" id="KAK6775092.1"/>
    </source>
</evidence>
<feature type="domain" description="Serine hydrolase" evidence="1">
    <location>
        <begin position="211"/>
        <end position="258"/>
    </location>
</feature>
<dbReference type="PANTHER" id="PTHR22778:SF52">
    <property type="entry name" value="SERINE HYDROLASE FSH DOMAIN-CONTAINING PROTEIN"/>
    <property type="match status" value="1"/>
</dbReference>
<dbReference type="Pfam" id="PF03959">
    <property type="entry name" value="FSH1"/>
    <property type="match status" value="2"/>
</dbReference>
<comment type="caution">
    <text evidence="2">The sequence shown here is derived from an EMBL/GenBank/DDBJ whole genome shotgun (WGS) entry which is preliminary data.</text>
</comment>
<dbReference type="EMBL" id="JBANQN010000011">
    <property type="protein sequence ID" value="KAK6775092.1"/>
    <property type="molecule type" value="Genomic_DNA"/>
</dbReference>
<evidence type="ECO:0000259" key="1">
    <source>
        <dbReference type="Pfam" id="PF03959"/>
    </source>
</evidence>
<evidence type="ECO:0000313" key="3">
    <source>
        <dbReference type="Proteomes" id="UP001371456"/>
    </source>
</evidence>
<protein>
    <recommendedName>
        <fullName evidence="1">Serine hydrolase domain-containing protein</fullName>
    </recommendedName>
</protein>
<dbReference type="SUPFAM" id="SSF53474">
    <property type="entry name" value="alpha/beta-Hydrolases"/>
    <property type="match status" value="1"/>
</dbReference>
<dbReference type="InterPro" id="IPR029058">
    <property type="entry name" value="AB_hydrolase_fold"/>
</dbReference>
<accession>A0AAN8Y158</accession>
<name>A0AAN8Y158_SOLBU</name>
<keyword evidence="3" id="KW-1185">Reference proteome</keyword>
<dbReference type="InterPro" id="IPR005645">
    <property type="entry name" value="FSH-like_dom"/>
</dbReference>
<gene>
    <name evidence="2" type="ORF">RDI58_026093</name>
</gene>
<dbReference type="AlphaFoldDB" id="A0AAN8Y158"/>
<feature type="domain" description="Serine hydrolase" evidence="1">
    <location>
        <begin position="7"/>
        <end position="203"/>
    </location>
</feature>